<proteinExistence type="inferred from homology"/>
<dbReference type="AlphaFoldDB" id="A0A6P1T8X5"/>
<dbReference type="Pfam" id="PF02565">
    <property type="entry name" value="RecO_C"/>
    <property type="match status" value="1"/>
</dbReference>
<dbReference type="Proteomes" id="UP000464495">
    <property type="component" value="Chromosome"/>
</dbReference>
<dbReference type="GO" id="GO:0043590">
    <property type="term" value="C:bacterial nucleoid"/>
    <property type="evidence" value="ECO:0007669"/>
    <property type="project" value="TreeGrafter"/>
</dbReference>
<comment type="function">
    <text evidence="7">Involved in DNA repair and RecF pathway recombination.</text>
</comment>
<reference evidence="9 10" key="1">
    <citation type="submission" date="2019-12" db="EMBL/GenBank/DDBJ databases">
        <title>Complete genome sequence of Algicella marina strain 9Alg 56(T) isolated from the red alga Tichocarpus crinitus.</title>
        <authorList>
            <person name="Kim S.-G."/>
            <person name="Nedashkovskaya O.I."/>
        </authorList>
    </citation>
    <scope>NUCLEOTIDE SEQUENCE [LARGE SCALE GENOMIC DNA]</scope>
    <source>
        <strain evidence="9 10">9Alg 56</strain>
    </source>
</reference>
<evidence type="ECO:0000256" key="4">
    <source>
        <dbReference type="ARBA" id="ARBA00023172"/>
    </source>
</evidence>
<evidence type="ECO:0000313" key="10">
    <source>
        <dbReference type="Proteomes" id="UP000464495"/>
    </source>
</evidence>
<dbReference type="InterPro" id="IPR022572">
    <property type="entry name" value="DNA_rep/recomb_RecO_N"/>
</dbReference>
<evidence type="ECO:0000313" key="9">
    <source>
        <dbReference type="EMBL" id="QHQ37082.1"/>
    </source>
</evidence>
<dbReference type="GO" id="GO:0006310">
    <property type="term" value="P:DNA recombination"/>
    <property type="evidence" value="ECO:0007669"/>
    <property type="project" value="UniProtKB-UniRule"/>
</dbReference>
<dbReference type="SUPFAM" id="SSF50249">
    <property type="entry name" value="Nucleic acid-binding proteins"/>
    <property type="match status" value="1"/>
</dbReference>
<dbReference type="RefSeq" id="WP_161863624.1">
    <property type="nucleotide sequence ID" value="NZ_CP046620.1"/>
</dbReference>
<dbReference type="InterPro" id="IPR012340">
    <property type="entry name" value="NA-bd_OB-fold"/>
</dbReference>
<evidence type="ECO:0000256" key="2">
    <source>
        <dbReference type="ARBA" id="ARBA00021310"/>
    </source>
</evidence>
<evidence type="ECO:0000256" key="5">
    <source>
        <dbReference type="ARBA" id="ARBA00023204"/>
    </source>
</evidence>
<keyword evidence="3 7" id="KW-0227">DNA damage</keyword>
<name>A0A6P1T8X5_9RHOB</name>
<evidence type="ECO:0000256" key="1">
    <source>
        <dbReference type="ARBA" id="ARBA00007452"/>
    </source>
</evidence>
<gene>
    <name evidence="7 9" type="primary">recO</name>
    <name evidence="9" type="ORF">GO499_18805</name>
</gene>
<dbReference type="InterPro" id="IPR003717">
    <property type="entry name" value="RecO"/>
</dbReference>
<comment type="similarity">
    <text evidence="1 7">Belongs to the RecO family.</text>
</comment>
<sequence>MEWQDSGILLATRPHGETSAIVEILTVDHGRHAGIVRGGVSRRLRPVLQPGSGVHVTWRARLEAHLGTFTVEPEKSRAHLLSSRTGLAGLNAITAMARALLPEREPFRDQYQATKALLDRMDTPDWPAHYILWEIRLLEGLGYRLTLQNCAVTGISTGLAYVSPKSGHAVTAEAGAEYADRLLPLPPFLRPEASDIPISREHLQQGMALTGHFLRNWVCHATGVEHLPPARERLEAVLTR</sequence>
<keyword evidence="10" id="KW-1185">Reference proteome</keyword>
<dbReference type="SUPFAM" id="SSF57863">
    <property type="entry name" value="ArfGap/RecO-like zinc finger"/>
    <property type="match status" value="1"/>
</dbReference>
<dbReference type="KEGG" id="amaq:GO499_18805"/>
<keyword evidence="4 7" id="KW-0233">DNA recombination</keyword>
<dbReference type="PANTHER" id="PTHR33991:SF1">
    <property type="entry name" value="DNA REPAIR PROTEIN RECO"/>
    <property type="match status" value="1"/>
</dbReference>
<dbReference type="EMBL" id="CP046620">
    <property type="protein sequence ID" value="QHQ37082.1"/>
    <property type="molecule type" value="Genomic_DNA"/>
</dbReference>
<dbReference type="InterPro" id="IPR037278">
    <property type="entry name" value="ARFGAP/RecO"/>
</dbReference>
<dbReference type="GO" id="GO:0006302">
    <property type="term" value="P:double-strand break repair"/>
    <property type="evidence" value="ECO:0007669"/>
    <property type="project" value="TreeGrafter"/>
</dbReference>
<accession>A0A6P1T8X5</accession>
<protein>
    <recommendedName>
        <fullName evidence="2 7">DNA repair protein RecO</fullName>
    </recommendedName>
    <alternativeName>
        <fullName evidence="6 7">Recombination protein O</fullName>
    </alternativeName>
</protein>
<organism evidence="9 10">
    <name type="scientific">Algicella marina</name>
    <dbReference type="NCBI Taxonomy" id="2683284"/>
    <lineage>
        <taxon>Bacteria</taxon>
        <taxon>Pseudomonadati</taxon>
        <taxon>Pseudomonadota</taxon>
        <taxon>Alphaproteobacteria</taxon>
        <taxon>Rhodobacterales</taxon>
        <taxon>Paracoccaceae</taxon>
        <taxon>Algicella</taxon>
    </lineage>
</organism>
<dbReference type="PANTHER" id="PTHR33991">
    <property type="entry name" value="DNA REPAIR PROTEIN RECO"/>
    <property type="match status" value="1"/>
</dbReference>
<evidence type="ECO:0000256" key="3">
    <source>
        <dbReference type="ARBA" id="ARBA00022763"/>
    </source>
</evidence>
<dbReference type="HAMAP" id="MF_00201">
    <property type="entry name" value="RecO"/>
    <property type="match status" value="1"/>
</dbReference>
<dbReference type="Gene3D" id="2.40.50.140">
    <property type="entry name" value="Nucleic acid-binding proteins"/>
    <property type="match status" value="1"/>
</dbReference>
<dbReference type="NCBIfam" id="TIGR00613">
    <property type="entry name" value="reco"/>
    <property type="match status" value="1"/>
</dbReference>
<dbReference type="Gene3D" id="1.20.1440.120">
    <property type="entry name" value="Recombination protein O, C-terminal domain"/>
    <property type="match status" value="1"/>
</dbReference>
<keyword evidence="5 7" id="KW-0234">DNA repair</keyword>
<evidence type="ECO:0000259" key="8">
    <source>
        <dbReference type="Pfam" id="PF11967"/>
    </source>
</evidence>
<evidence type="ECO:0000256" key="7">
    <source>
        <dbReference type="HAMAP-Rule" id="MF_00201"/>
    </source>
</evidence>
<dbReference type="Pfam" id="PF11967">
    <property type="entry name" value="RecO_N"/>
    <property type="match status" value="1"/>
</dbReference>
<dbReference type="InterPro" id="IPR042242">
    <property type="entry name" value="RecO_C"/>
</dbReference>
<evidence type="ECO:0000256" key="6">
    <source>
        <dbReference type="ARBA" id="ARBA00033409"/>
    </source>
</evidence>
<feature type="domain" description="DNA replication/recombination mediator RecO N-terminal" evidence="8">
    <location>
        <begin position="1"/>
        <end position="71"/>
    </location>
</feature>